<comment type="caution">
    <text evidence="1">The sequence shown here is derived from an EMBL/GenBank/DDBJ whole genome shotgun (WGS) entry which is preliminary data.</text>
</comment>
<dbReference type="RefSeq" id="WP_161040100.1">
    <property type="nucleotide sequence ID" value="NZ_WWCM01000010.1"/>
</dbReference>
<evidence type="ECO:0000313" key="1">
    <source>
        <dbReference type="EMBL" id="MYM40765.1"/>
    </source>
</evidence>
<name>A0ABW9VQ99_9BURK</name>
<evidence type="ECO:0000313" key="2">
    <source>
        <dbReference type="Proteomes" id="UP000478090"/>
    </source>
</evidence>
<dbReference type="Proteomes" id="UP000478090">
    <property type="component" value="Unassembled WGS sequence"/>
</dbReference>
<reference evidence="1 2" key="1">
    <citation type="submission" date="2019-12" db="EMBL/GenBank/DDBJ databases">
        <title>Novel species isolated from a subtropical stream in China.</title>
        <authorList>
            <person name="Lu H."/>
        </authorList>
    </citation>
    <scope>NUCLEOTIDE SEQUENCE [LARGE SCALE GENOMIC DNA]</scope>
    <source>
        <strain evidence="1 2">CY13W</strain>
    </source>
</reference>
<gene>
    <name evidence="1" type="ORF">GTP27_15670</name>
</gene>
<keyword evidence="2" id="KW-1185">Reference proteome</keyword>
<proteinExistence type="predicted"/>
<organism evidence="1 2">
    <name type="scientific">Duganella qianjiadongensis</name>
    <dbReference type="NCBI Taxonomy" id="2692176"/>
    <lineage>
        <taxon>Bacteria</taxon>
        <taxon>Pseudomonadati</taxon>
        <taxon>Pseudomonadota</taxon>
        <taxon>Betaproteobacteria</taxon>
        <taxon>Burkholderiales</taxon>
        <taxon>Oxalobacteraceae</taxon>
        <taxon>Telluria group</taxon>
        <taxon>Duganella</taxon>
    </lineage>
</organism>
<dbReference type="EMBL" id="WWCM01000010">
    <property type="protein sequence ID" value="MYM40765.1"/>
    <property type="molecule type" value="Genomic_DNA"/>
</dbReference>
<accession>A0ABW9VQ99</accession>
<evidence type="ECO:0008006" key="3">
    <source>
        <dbReference type="Google" id="ProtNLM"/>
    </source>
</evidence>
<protein>
    <recommendedName>
        <fullName evidence="3">Uracil-DNA glycosylase</fullName>
    </recommendedName>
</protein>
<sequence>MWTDAVAVYPWVGERYLTPRIIKRRTLLLGESNYTEPDKFNSELVINCVKDDMSRDQAGAQRDTTGFCRFATKIRRIIFGCDEKFHPSEFWNDFAFYNFVQSLVGLHARQRPTPEMWRESILAFEEVVFTLNPERILVLGKANWQNLLNNFPHMLANEYSGELHLTKGSVKVGYVNHPSSSLSYAKWNPIAESLLQK</sequence>